<dbReference type="GeneID" id="18933881"/>
<feature type="region of interest" description="Disordered" evidence="1">
    <location>
        <begin position="225"/>
        <end position="275"/>
    </location>
</feature>
<proteinExistence type="predicted"/>
<name>F4RID4_MELLP</name>
<dbReference type="VEuPathDB" id="FungiDB:MELLADRAFT_85566"/>
<dbReference type="InParanoid" id="F4RID4"/>
<accession>F4RID4</accession>
<protein>
    <submittedName>
        <fullName evidence="2">Uncharacterized protein</fullName>
    </submittedName>
</protein>
<reference evidence="3" key="1">
    <citation type="journal article" date="2011" name="Proc. Natl. Acad. Sci. U.S.A.">
        <title>Obligate biotrophy features unraveled by the genomic analysis of rust fungi.</title>
        <authorList>
            <person name="Duplessis S."/>
            <person name="Cuomo C.A."/>
            <person name="Lin Y.-C."/>
            <person name="Aerts A."/>
            <person name="Tisserant E."/>
            <person name="Veneault-Fourrey C."/>
            <person name="Joly D.L."/>
            <person name="Hacquard S."/>
            <person name="Amselem J."/>
            <person name="Cantarel B.L."/>
            <person name="Chiu R."/>
            <person name="Coutinho P.M."/>
            <person name="Feau N."/>
            <person name="Field M."/>
            <person name="Frey P."/>
            <person name="Gelhaye E."/>
            <person name="Goldberg J."/>
            <person name="Grabherr M.G."/>
            <person name="Kodira C.D."/>
            <person name="Kohler A."/>
            <person name="Kuees U."/>
            <person name="Lindquist E.A."/>
            <person name="Lucas S.M."/>
            <person name="Mago R."/>
            <person name="Mauceli E."/>
            <person name="Morin E."/>
            <person name="Murat C."/>
            <person name="Pangilinan J.L."/>
            <person name="Park R."/>
            <person name="Pearson M."/>
            <person name="Quesneville H."/>
            <person name="Rouhier N."/>
            <person name="Sakthikumar S."/>
            <person name="Salamov A.A."/>
            <person name="Schmutz J."/>
            <person name="Selles B."/>
            <person name="Shapiro H."/>
            <person name="Tanguay P."/>
            <person name="Tuskan G.A."/>
            <person name="Henrissat B."/>
            <person name="Van de Peer Y."/>
            <person name="Rouze P."/>
            <person name="Ellis J.G."/>
            <person name="Dodds P.N."/>
            <person name="Schein J.E."/>
            <person name="Zhong S."/>
            <person name="Hamelin R.C."/>
            <person name="Grigoriev I.V."/>
            <person name="Szabo L.J."/>
            <person name="Martin F."/>
        </authorList>
    </citation>
    <scope>NUCLEOTIDE SEQUENCE [LARGE SCALE GENOMIC DNA]</scope>
    <source>
        <strain evidence="3">98AG31 / pathotype 3-4-7</strain>
    </source>
</reference>
<sequence length="275" mass="31981">MQQHTKKTLRDKQSVLKAKYNLFERNVTKFNNDFPDNPILCPPFEEMKRLSLQDGFWDIGQLTHPDQPWAVDKDTQEGIRAYLDKTHASDELHRISRECRHAINWAFKMQEKFETNKWIVDVVCSKLRIPTARLKKSKKVLQALYSRIKQDHARLMICWNCEMRDLLSCTKTYCQLTDQEENELGMRWSELAVMSKVAWAAGAEADIVEAVPLDEDEEAEMFLNLEDDDDRDETNDEDEGNEIIDEVNEIVGLADNEDVRRDGAEEGDEQDELGP</sequence>
<dbReference type="RefSeq" id="XP_007409031.1">
    <property type="nucleotide sequence ID" value="XM_007408969.1"/>
</dbReference>
<dbReference type="OrthoDB" id="2507030at2759"/>
<keyword evidence="3" id="KW-1185">Reference proteome</keyword>
<dbReference type="HOGENOM" id="CLU_081377_1_0_1"/>
<feature type="compositionally biased region" description="Acidic residues" evidence="1">
    <location>
        <begin position="225"/>
        <end position="248"/>
    </location>
</feature>
<dbReference type="KEGG" id="mlr:MELLADRAFT_85566"/>
<dbReference type="EMBL" id="GL883103">
    <property type="protein sequence ID" value="EGG07699.1"/>
    <property type="molecule type" value="Genomic_DNA"/>
</dbReference>
<dbReference type="PANTHER" id="PTHR33096">
    <property type="entry name" value="CXC2 DOMAIN-CONTAINING PROTEIN"/>
    <property type="match status" value="1"/>
</dbReference>
<dbReference type="PANTHER" id="PTHR33096:SF1">
    <property type="entry name" value="CXC1-LIKE CYSTEINE CLUSTER ASSOCIATED WITH KDZ TRANSPOSASES DOMAIN-CONTAINING PROTEIN"/>
    <property type="match status" value="1"/>
</dbReference>
<dbReference type="AlphaFoldDB" id="F4RID4"/>
<dbReference type="Proteomes" id="UP000001072">
    <property type="component" value="Unassembled WGS sequence"/>
</dbReference>
<evidence type="ECO:0000313" key="3">
    <source>
        <dbReference type="Proteomes" id="UP000001072"/>
    </source>
</evidence>
<gene>
    <name evidence="2" type="ORF">MELLADRAFT_85566</name>
</gene>
<organism evidence="3">
    <name type="scientific">Melampsora larici-populina (strain 98AG31 / pathotype 3-4-7)</name>
    <name type="common">Poplar leaf rust fungus</name>
    <dbReference type="NCBI Taxonomy" id="747676"/>
    <lineage>
        <taxon>Eukaryota</taxon>
        <taxon>Fungi</taxon>
        <taxon>Dikarya</taxon>
        <taxon>Basidiomycota</taxon>
        <taxon>Pucciniomycotina</taxon>
        <taxon>Pucciniomycetes</taxon>
        <taxon>Pucciniales</taxon>
        <taxon>Melampsoraceae</taxon>
        <taxon>Melampsora</taxon>
    </lineage>
</organism>
<evidence type="ECO:0000256" key="1">
    <source>
        <dbReference type="SAM" id="MobiDB-lite"/>
    </source>
</evidence>
<feature type="compositionally biased region" description="Acidic residues" evidence="1">
    <location>
        <begin position="265"/>
        <end position="275"/>
    </location>
</feature>
<evidence type="ECO:0000313" key="2">
    <source>
        <dbReference type="EMBL" id="EGG07699.1"/>
    </source>
</evidence>